<evidence type="ECO:0000256" key="6">
    <source>
        <dbReference type="ARBA" id="ARBA00022490"/>
    </source>
</evidence>
<comment type="similarity">
    <text evidence="3 13">Belongs to the guanylate kinase family.</text>
</comment>
<dbReference type="Proteomes" id="UP000317691">
    <property type="component" value="Unassembled WGS sequence"/>
</dbReference>
<dbReference type="InterPro" id="IPR020590">
    <property type="entry name" value="Guanylate_kinase_CS"/>
</dbReference>
<dbReference type="Gene3D" id="3.40.50.300">
    <property type="entry name" value="P-loop containing nucleotide triphosphate hydrolases"/>
    <property type="match status" value="1"/>
</dbReference>
<evidence type="ECO:0000256" key="4">
    <source>
        <dbReference type="ARBA" id="ARBA00012961"/>
    </source>
</evidence>
<comment type="function">
    <text evidence="1 13">Essential for recycling GMP and indirectly, cGMP.</text>
</comment>
<dbReference type="GO" id="GO:0005524">
    <property type="term" value="F:ATP binding"/>
    <property type="evidence" value="ECO:0007669"/>
    <property type="project" value="UniProtKB-UniRule"/>
</dbReference>
<dbReference type="SMART" id="SM00072">
    <property type="entry name" value="GuKc"/>
    <property type="match status" value="1"/>
</dbReference>
<organism evidence="15 16">
    <name type="scientific">Eiseniibacteriota bacterium</name>
    <dbReference type="NCBI Taxonomy" id="2212470"/>
    <lineage>
        <taxon>Bacteria</taxon>
        <taxon>Candidatus Eiseniibacteriota</taxon>
    </lineage>
</organism>
<dbReference type="FunFam" id="3.30.63.10:FF:000005">
    <property type="entry name" value="Guanylate kinase"/>
    <property type="match status" value="1"/>
</dbReference>
<dbReference type="InterPro" id="IPR027417">
    <property type="entry name" value="P-loop_NTPase"/>
</dbReference>
<sequence>MGTEYRRFVVVISGPSGAGKSSFVKELLRRYPSDLVYSVSATTRTRRPHEEEGRDYFYLSRDEFRRRVDANEFVEWAEVHGEWYGTLRSQTERILASGRNVLLDIDVQGGRSVRKIYPNGVFIFVLPPSLADLEERLRARGTDSEERIRLRLENARREVELIREYDYAVVNDDLEAATRKVAAIIEAEACRASRRVS</sequence>
<gene>
    <name evidence="13" type="primary">gmk</name>
    <name evidence="15" type="ORF">E6K79_07625</name>
</gene>
<evidence type="ECO:0000256" key="11">
    <source>
        <dbReference type="ARBA" id="ARBA00030128"/>
    </source>
</evidence>
<dbReference type="AlphaFoldDB" id="A0A538TLE4"/>
<name>A0A538TLE4_UNCEI</name>
<dbReference type="InterPro" id="IPR017665">
    <property type="entry name" value="Guanylate_kinase"/>
</dbReference>
<feature type="domain" description="Guanylate kinase-like" evidence="14">
    <location>
        <begin position="7"/>
        <end position="186"/>
    </location>
</feature>
<proteinExistence type="inferred from homology"/>
<keyword evidence="9 13" id="KW-0418">Kinase</keyword>
<dbReference type="InterPro" id="IPR003593">
    <property type="entry name" value="AAA+_ATPase"/>
</dbReference>
<dbReference type="PROSITE" id="PS00856">
    <property type="entry name" value="GUANYLATE_KINASE_1"/>
    <property type="match status" value="1"/>
</dbReference>
<keyword evidence="8 13" id="KW-0547">Nucleotide-binding</keyword>
<evidence type="ECO:0000256" key="2">
    <source>
        <dbReference type="ARBA" id="ARBA00004496"/>
    </source>
</evidence>
<evidence type="ECO:0000256" key="13">
    <source>
        <dbReference type="HAMAP-Rule" id="MF_00328"/>
    </source>
</evidence>
<dbReference type="EC" id="2.7.4.8" evidence="4 13"/>
<reference evidence="15 16" key="1">
    <citation type="journal article" date="2019" name="Nat. Microbiol.">
        <title>Mediterranean grassland soil C-N compound turnover is dependent on rainfall and depth, and is mediated by genomically divergent microorganisms.</title>
        <authorList>
            <person name="Diamond S."/>
            <person name="Andeer P.F."/>
            <person name="Li Z."/>
            <person name="Crits-Christoph A."/>
            <person name="Burstein D."/>
            <person name="Anantharaman K."/>
            <person name="Lane K.R."/>
            <person name="Thomas B.C."/>
            <person name="Pan C."/>
            <person name="Northen T.R."/>
            <person name="Banfield J.F."/>
        </authorList>
    </citation>
    <scope>NUCLEOTIDE SEQUENCE [LARGE SCALE GENOMIC DNA]</scope>
    <source>
        <strain evidence="15">WS_9</strain>
    </source>
</reference>
<dbReference type="Gene3D" id="3.30.63.10">
    <property type="entry name" value="Guanylate Kinase phosphate binding domain"/>
    <property type="match status" value="1"/>
</dbReference>
<dbReference type="HAMAP" id="MF_00328">
    <property type="entry name" value="Guanylate_kinase"/>
    <property type="match status" value="1"/>
</dbReference>
<dbReference type="GO" id="GO:0005829">
    <property type="term" value="C:cytosol"/>
    <property type="evidence" value="ECO:0007669"/>
    <property type="project" value="TreeGrafter"/>
</dbReference>
<dbReference type="InterPro" id="IPR008145">
    <property type="entry name" value="GK/Ca_channel_bsu"/>
</dbReference>
<evidence type="ECO:0000313" key="16">
    <source>
        <dbReference type="Proteomes" id="UP000317691"/>
    </source>
</evidence>
<evidence type="ECO:0000313" key="15">
    <source>
        <dbReference type="EMBL" id="TMQ64428.1"/>
    </source>
</evidence>
<dbReference type="NCBIfam" id="TIGR03263">
    <property type="entry name" value="guanyl_kin"/>
    <property type="match status" value="1"/>
</dbReference>
<dbReference type="SUPFAM" id="SSF52540">
    <property type="entry name" value="P-loop containing nucleoside triphosphate hydrolases"/>
    <property type="match status" value="1"/>
</dbReference>
<dbReference type="PROSITE" id="PS50052">
    <property type="entry name" value="GUANYLATE_KINASE_2"/>
    <property type="match status" value="1"/>
</dbReference>
<comment type="subcellular location">
    <subcellularLocation>
        <location evidence="2 13">Cytoplasm</location>
    </subcellularLocation>
</comment>
<evidence type="ECO:0000256" key="5">
    <source>
        <dbReference type="ARBA" id="ARBA00016296"/>
    </source>
</evidence>
<feature type="binding site" evidence="13">
    <location>
        <begin position="14"/>
        <end position="21"/>
    </location>
    <ligand>
        <name>ATP</name>
        <dbReference type="ChEBI" id="CHEBI:30616"/>
    </ligand>
</feature>
<evidence type="ECO:0000256" key="1">
    <source>
        <dbReference type="ARBA" id="ARBA00003531"/>
    </source>
</evidence>
<evidence type="ECO:0000256" key="8">
    <source>
        <dbReference type="ARBA" id="ARBA00022741"/>
    </source>
</evidence>
<dbReference type="InterPro" id="IPR008144">
    <property type="entry name" value="Guanylate_kin-like_dom"/>
</dbReference>
<evidence type="ECO:0000256" key="9">
    <source>
        <dbReference type="ARBA" id="ARBA00022777"/>
    </source>
</evidence>
<evidence type="ECO:0000256" key="3">
    <source>
        <dbReference type="ARBA" id="ARBA00005790"/>
    </source>
</evidence>
<evidence type="ECO:0000259" key="14">
    <source>
        <dbReference type="PROSITE" id="PS50052"/>
    </source>
</evidence>
<dbReference type="PANTHER" id="PTHR23117">
    <property type="entry name" value="GUANYLATE KINASE-RELATED"/>
    <property type="match status" value="1"/>
</dbReference>
<protein>
    <recommendedName>
        <fullName evidence="5 13">Guanylate kinase</fullName>
        <ecNumber evidence="4 13">2.7.4.8</ecNumber>
    </recommendedName>
    <alternativeName>
        <fullName evidence="11 13">GMP kinase</fullName>
    </alternativeName>
</protein>
<evidence type="ECO:0000256" key="10">
    <source>
        <dbReference type="ARBA" id="ARBA00022840"/>
    </source>
</evidence>
<keyword evidence="10 13" id="KW-0067">ATP-binding</keyword>
<dbReference type="CDD" id="cd00071">
    <property type="entry name" value="GMPK"/>
    <property type="match status" value="1"/>
</dbReference>
<keyword evidence="6 13" id="KW-0963">Cytoplasm</keyword>
<accession>A0A538TLE4</accession>
<comment type="caution">
    <text evidence="15">The sequence shown here is derived from an EMBL/GenBank/DDBJ whole genome shotgun (WGS) entry which is preliminary data.</text>
</comment>
<dbReference type="SMART" id="SM00382">
    <property type="entry name" value="AAA"/>
    <property type="match status" value="1"/>
</dbReference>
<dbReference type="Pfam" id="PF00625">
    <property type="entry name" value="Guanylate_kin"/>
    <property type="match status" value="1"/>
</dbReference>
<dbReference type="PANTHER" id="PTHR23117:SF13">
    <property type="entry name" value="GUANYLATE KINASE"/>
    <property type="match status" value="1"/>
</dbReference>
<comment type="catalytic activity">
    <reaction evidence="12 13">
        <text>GMP + ATP = GDP + ADP</text>
        <dbReference type="Rhea" id="RHEA:20780"/>
        <dbReference type="ChEBI" id="CHEBI:30616"/>
        <dbReference type="ChEBI" id="CHEBI:58115"/>
        <dbReference type="ChEBI" id="CHEBI:58189"/>
        <dbReference type="ChEBI" id="CHEBI:456216"/>
        <dbReference type="EC" id="2.7.4.8"/>
    </reaction>
</comment>
<evidence type="ECO:0000256" key="12">
    <source>
        <dbReference type="ARBA" id="ARBA00048594"/>
    </source>
</evidence>
<keyword evidence="7 13" id="KW-0808">Transferase</keyword>
<dbReference type="EMBL" id="VBOZ01000021">
    <property type="protein sequence ID" value="TMQ64428.1"/>
    <property type="molecule type" value="Genomic_DNA"/>
</dbReference>
<evidence type="ECO:0000256" key="7">
    <source>
        <dbReference type="ARBA" id="ARBA00022679"/>
    </source>
</evidence>
<dbReference type="GO" id="GO:0004385">
    <property type="term" value="F:GMP kinase activity"/>
    <property type="evidence" value="ECO:0007669"/>
    <property type="project" value="UniProtKB-UniRule"/>
</dbReference>